<evidence type="ECO:0000313" key="2">
    <source>
        <dbReference type="EMBL" id="TKW53363.1"/>
    </source>
</evidence>
<proteinExistence type="predicted"/>
<feature type="compositionally biased region" description="Basic and acidic residues" evidence="1">
    <location>
        <begin position="505"/>
        <end position="520"/>
    </location>
</feature>
<feature type="compositionally biased region" description="Basic and acidic residues" evidence="1">
    <location>
        <begin position="108"/>
        <end position="122"/>
    </location>
</feature>
<feature type="compositionally biased region" description="Gly residues" evidence="1">
    <location>
        <begin position="557"/>
        <end position="566"/>
    </location>
</feature>
<feature type="compositionally biased region" description="Basic and acidic residues" evidence="1">
    <location>
        <begin position="350"/>
        <end position="364"/>
    </location>
</feature>
<evidence type="ECO:0008006" key="4">
    <source>
        <dbReference type="Google" id="ProtNLM"/>
    </source>
</evidence>
<feature type="compositionally biased region" description="Basic and acidic residues" evidence="1">
    <location>
        <begin position="197"/>
        <end position="211"/>
    </location>
</feature>
<sequence>MGLGTKIKNALHGDDHPNQYEGEQPPGAFPSDSTTSANTKHNTTGTTGTTGTGTHTTGGYSGGTTGTSRTSGTHTGTHSGPHTTSSNTTTGYDDPDGVHGPHGKKTLNKADPRVDSDRDHRGAPGSGLAGGNTTHGTHGTHGTMPGSGLTGSNNTHGTHNTTTGSGLTGNSAYSSNVATGYDDPDGVHGPHGGRAANKVDPRVDSDRDHRGAPGSGLTGNNATHGTRGTHGTHGTHGTTMGSGVTGSNNPYSSNAAATGYDDPDGVHGPHGGRAANKVDPRVDSDRDHRGAPGSGLTGSNNYGTGIGTGHTGGLSSNPHGGATSGIAGNHTTGYDDPDGVHGPHSGRAANKIDPRVDSDRDHRGAPGTHRTTDSGVDVGHNRPYPGDNLRNTQEPYWGDVGRDGQPVTGTHGSLNKDLPLRPNESGIGRGGPQAVGGGTYNAAATHHHDPASSVDRAMEGRDFTHPHQTGSAGVGGAGSDPYSGVHSAAHNPQAALAGGSTSDPYDTRMRDRDMGRDRSGHGAAGAGIGAGVGAGAAVAAGQAAHKHHRDDMHEAGYGSGSSGAGGLNSSASGLTGNHSGVVGGHNSNSNSGIGGHNNTPGSHGGISGSRGGVDDYSRSSLSGNEPGVPKTSMLDPYNNESSTTTATTTTPSSGVRSNVAGGKGGHYGGRSGSPPFNQGTHPSNVDPVPGTTGLGSSSSMGPDHYGPGHEGAKVFHTCARCGEDNDISRYFKKDAVYRMG</sequence>
<feature type="compositionally biased region" description="Low complexity" evidence="1">
    <location>
        <begin position="690"/>
        <end position="701"/>
    </location>
</feature>
<feature type="region of interest" description="Disordered" evidence="1">
    <location>
        <begin position="540"/>
        <end position="708"/>
    </location>
</feature>
<feature type="compositionally biased region" description="Low complexity" evidence="1">
    <location>
        <begin position="33"/>
        <end position="58"/>
    </location>
</feature>
<evidence type="ECO:0000256" key="1">
    <source>
        <dbReference type="SAM" id="MobiDB-lite"/>
    </source>
</evidence>
<dbReference type="Proteomes" id="UP000310108">
    <property type="component" value="Unassembled WGS sequence"/>
</dbReference>
<feature type="compositionally biased region" description="Low complexity" evidence="1">
    <location>
        <begin position="66"/>
        <end position="91"/>
    </location>
</feature>
<comment type="caution">
    <text evidence="2">The sequence shown here is derived from an EMBL/GenBank/DDBJ whole genome shotgun (WGS) entry which is preliminary data.</text>
</comment>
<feature type="compositionally biased region" description="Gly residues" evidence="1">
    <location>
        <begin position="427"/>
        <end position="439"/>
    </location>
</feature>
<dbReference type="EMBL" id="PJEX01000189">
    <property type="protein sequence ID" value="TKW53363.1"/>
    <property type="molecule type" value="Genomic_DNA"/>
</dbReference>
<feature type="compositionally biased region" description="Low complexity" evidence="1">
    <location>
        <begin position="131"/>
        <end position="171"/>
    </location>
</feature>
<evidence type="ECO:0000313" key="3">
    <source>
        <dbReference type="Proteomes" id="UP000310108"/>
    </source>
</evidence>
<dbReference type="PANTHER" id="PTHR39606">
    <property type="entry name" value="SURFACE PROTEIN, PUTATIVE-RELATED"/>
    <property type="match status" value="1"/>
</dbReference>
<feature type="compositionally biased region" description="Gly residues" evidence="1">
    <location>
        <begin position="602"/>
        <end position="611"/>
    </location>
</feature>
<dbReference type="STRING" id="1306861.A0A4U6XDD4"/>
<feature type="compositionally biased region" description="Gly residues" evidence="1">
    <location>
        <begin position="661"/>
        <end position="671"/>
    </location>
</feature>
<feature type="compositionally biased region" description="Polar residues" evidence="1">
    <location>
        <begin position="674"/>
        <end position="683"/>
    </location>
</feature>
<feature type="compositionally biased region" description="Low complexity" evidence="1">
    <location>
        <begin position="641"/>
        <end position="653"/>
    </location>
</feature>
<feature type="compositionally biased region" description="Low complexity" evidence="1">
    <location>
        <begin position="567"/>
        <end position="591"/>
    </location>
</feature>
<accession>A0A4U6XDD4</accession>
<feature type="compositionally biased region" description="Basic and acidic residues" evidence="1">
    <location>
        <begin position="446"/>
        <end position="465"/>
    </location>
</feature>
<gene>
    <name evidence="2" type="ORF">CTA1_7656</name>
</gene>
<feature type="region of interest" description="Disordered" evidence="1">
    <location>
        <begin position="1"/>
        <end position="525"/>
    </location>
</feature>
<reference evidence="2 3" key="1">
    <citation type="journal article" date="2019" name="PLoS ONE">
        <title>Comparative genome analysis indicates high evolutionary potential of pathogenicity genes in Colletotrichum tanaceti.</title>
        <authorList>
            <person name="Lelwala R.V."/>
            <person name="Korhonen P.K."/>
            <person name="Young N.D."/>
            <person name="Scott J.B."/>
            <person name="Ades P.A."/>
            <person name="Gasser R.B."/>
            <person name="Taylor P.W.J."/>
        </authorList>
    </citation>
    <scope>NUCLEOTIDE SEQUENCE [LARGE SCALE GENOMIC DNA]</scope>
    <source>
        <strain evidence="2">BRIP57314</strain>
    </source>
</reference>
<feature type="compositionally biased region" description="Low complexity" evidence="1">
    <location>
        <begin position="235"/>
        <end position="249"/>
    </location>
</feature>
<dbReference type="PANTHER" id="PTHR39606:SF1">
    <property type="entry name" value="CELL SURFACE PROTEIN"/>
    <property type="match status" value="1"/>
</dbReference>
<feature type="compositionally biased region" description="Basic and acidic residues" evidence="1">
    <location>
        <begin position="276"/>
        <end position="290"/>
    </location>
</feature>
<keyword evidence="3" id="KW-1185">Reference proteome</keyword>
<dbReference type="AlphaFoldDB" id="A0A4U6XDD4"/>
<organism evidence="2 3">
    <name type="scientific">Colletotrichum tanaceti</name>
    <dbReference type="NCBI Taxonomy" id="1306861"/>
    <lineage>
        <taxon>Eukaryota</taxon>
        <taxon>Fungi</taxon>
        <taxon>Dikarya</taxon>
        <taxon>Ascomycota</taxon>
        <taxon>Pezizomycotina</taxon>
        <taxon>Sordariomycetes</taxon>
        <taxon>Hypocreomycetidae</taxon>
        <taxon>Glomerellales</taxon>
        <taxon>Glomerellaceae</taxon>
        <taxon>Colletotrichum</taxon>
        <taxon>Colletotrichum destructivum species complex</taxon>
    </lineage>
</organism>
<name>A0A4U6XDD4_9PEZI</name>
<protein>
    <recommendedName>
        <fullName evidence="4">Cell surface protein</fullName>
    </recommendedName>
</protein>